<dbReference type="PANTHER" id="PTHR33257:SF6">
    <property type="entry name" value="OXYSTEROL-BINDING 4B-LIKE PROTEIN"/>
    <property type="match status" value="1"/>
</dbReference>
<sequence length="353" mass="39234">MDTTFHWDVKNKVISRTSSIGCSSRSIYYCGTPEGVPFKWETQPGTPKDPPPQDMLPPLTPPPAVLSLGLPKPCIEQPKTRPRPLIRLRFWRRSKKNGKRDARARTIDYSNEDRFGNPDKLETFSFLSSDCEFMTSSRNSMLSSPSLSLSSSSSPSSFFESLTVRRRLSCNAWQINRILAYRFGHLDKLETFSFLSSDCEFMTSSRNSMSSSPSLSLSSSSSSSSFFESLTLETFSFLSSDCEFMASSRDSMSSSSSSLSLSSSSSPSSFLESLTETFRISINKREVPEQELLTIVMKIVLVTMISCSDCEFMASSRDSMSSSSSSLSLSSSSSPSSFLESLTVRRRLSCNAW</sequence>
<evidence type="ECO:0000313" key="1">
    <source>
        <dbReference type="Proteomes" id="UP000504609"/>
    </source>
</evidence>
<accession>A0A6J1FCU1</accession>
<evidence type="ECO:0000313" key="2">
    <source>
        <dbReference type="RefSeq" id="XP_022938321.1"/>
    </source>
</evidence>
<name>A0A6J1FCU1_CUCMO</name>
<dbReference type="PANTHER" id="PTHR33257">
    <property type="entry name" value="OS05G0165500 PROTEIN"/>
    <property type="match status" value="1"/>
</dbReference>
<proteinExistence type="predicted"/>
<organism evidence="1 2">
    <name type="scientific">Cucurbita moschata</name>
    <name type="common">Winter crookneck squash</name>
    <name type="synonym">Cucurbita pepo var. moschata</name>
    <dbReference type="NCBI Taxonomy" id="3662"/>
    <lineage>
        <taxon>Eukaryota</taxon>
        <taxon>Viridiplantae</taxon>
        <taxon>Streptophyta</taxon>
        <taxon>Embryophyta</taxon>
        <taxon>Tracheophyta</taxon>
        <taxon>Spermatophyta</taxon>
        <taxon>Magnoliopsida</taxon>
        <taxon>eudicotyledons</taxon>
        <taxon>Gunneridae</taxon>
        <taxon>Pentapetalae</taxon>
        <taxon>rosids</taxon>
        <taxon>fabids</taxon>
        <taxon>Cucurbitales</taxon>
        <taxon>Cucurbitaceae</taxon>
        <taxon>Cucurbiteae</taxon>
        <taxon>Cucurbita</taxon>
    </lineage>
</organism>
<gene>
    <name evidence="2" type="primary">LOC111444457</name>
</gene>
<dbReference type="KEGG" id="cmos:111444457"/>
<keyword evidence="1" id="KW-1185">Reference proteome</keyword>
<protein>
    <submittedName>
        <fullName evidence="2">Uncharacterized protein</fullName>
    </submittedName>
</protein>
<dbReference type="AlphaFoldDB" id="A0A6J1FCU1"/>
<dbReference type="RefSeq" id="XP_022938321.1">
    <property type="nucleotide sequence ID" value="XM_023082553.1"/>
</dbReference>
<dbReference type="GeneID" id="111444457"/>
<reference evidence="2" key="1">
    <citation type="submission" date="2025-08" db="UniProtKB">
        <authorList>
            <consortium name="RefSeq"/>
        </authorList>
    </citation>
    <scope>IDENTIFICATION</scope>
    <source>
        <tissue evidence="2">Young leaves</tissue>
    </source>
</reference>
<dbReference type="Proteomes" id="UP000504609">
    <property type="component" value="Unplaced"/>
</dbReference>